<reference evidence="5" key="1">
    <citation type="submission" date="2015-08" db="EMBL/GenBank/DDBJ databases">
        <authorList>
            <person name="Babu N.S."/>
            <person name="Beckwith C.J."/>
            <person name="Beseler K.G."/>
            <person name="Brison A."/>
            <person name="Carone J.V."/>
            <person name="Caskin T.P."/>
            <person name="Diamond M."/>
            <person name="Durham M.E."/>
            <person name="Foxe J.M."/>
            <person name="Go M."/>
            <person name="Henderson B.A."/>
            <person name="Jones I.B."/>
            <person name="McGettigan J.A."/>
            <person name="Micheletti S.J."/>
            <person name="Nasrallah M.E."/>
            <person name="Ortiz D."/>
            <person name="Piller C.R."/>
            <person name="Privatt S.R."/>
            <person name="Schneider S.L."/>
            <person name="Sharp S."/>
            <person name="Smith T.C."/>
            <person name="Stanton J.D."/>
            <person name="Ullery H.E."/>
            <person name="Wilson R.J."/>
            <person name="Serrano M.G."/>
            <person name="Buck G."/>
            <person name="Lee V."/>
            <person name="Wang Y."/>
            <person name="Carvalho R."/>
            <person name="Voegtly L."/>
            <person name="Shi R."/>
            <person name="Duckworth R."/>
            <person name="Johnson A."/>
            <person name="Loviza R."/>
            <person name="Walstead R."/>
            <person name="Shah Z."/>
            <person name="Kiflezghi M."/>
            <person name="Wade K."/>
            <person name="Ball S.L."/>
            <person name="Bradley K.W."/>
            <person name="Asai D.J."/>
            <person name="Bowman C.A."/>
            <person name="Russell D.A."/>
            <person name="Pope W.H."/>
            <person name="Jacobs-Sera D."/>
            <person name="Hendrix R.W."/>
            <person name="Hatfull G.F."/>
        </authorList>
    </citation>
    <scope>NUCLEOTIDE SEQUENCE [LARGE SCALE GENOMIC DNA]</scope>
</reference>
<dbReference type="GO" id="GO:0005634">
    <property type="term" value="C:nucleus"/>
    <property type="evidence" value="ECO:0007669"/>
    <property type="project" value="UniProtKB-ARBA"/>
</dbReference>
<dbReference type="AlphaFoldDB" id="A0A0S4TDS2"/>
<accession>A0A0S4TDS2</accession>
<dbReference type="VEuPathDB" id="CryptoDB:CHUDEA4_1260"/>
<dbReference type="GO" id="GO:0003676">
    <property type="term" value="F:nucleic acid binding"/>
    <property type="evidence" value="ECO:0007669"/>
    <property type="project" value="InterPro"/>
</dbReference>
<dbReference type="GO" id="GO:0000213">
    <property type="term" value="F:tRNA-intron lyase activity"/>
    <property type="evidence" value="ECO:0007669"/>
    <property type="project" value="UniProtKB-EC"/>
</dbReference>
<evidence type="ECO:0000256" key="1">
    <source>
        <dbReference type="ARBA" id="ARBA00008078"/>
    </source>
</evidence>
<dbReference type="GO" id="GO:0005737">
    <property type="term" value="C:cytoplasm"/>
    <property type="evidence" value="ECO:0007669"/>
    <property type="project" value="TreeGrafter"/>
</dbReference>
<dbReference type="VEuPathDB" id="CryptoDB:GY17_00003712"/>
<feature type="non-terminal residue" evidence="5">
    <location>
        <position position="1"/>
    </location>
</feature>
<dbReference type="SUPFAM" id="SSF53032">
    <property type="entry name" value="tRNA-intron endonuclease catalytic domain-like"/>
    <property type="match status" value="1"/>
</dbReference>
<dbReference type="InterPro" id="IPR006677">
    <property type="entry name" value="tRNA_intron_Endonuc_cat-like"/>
</dbReference>
<dbReference type="PANTHER" id="PTHR21227:SF0">
    <property type="entry name" value="TRNA-SPLICING ENDONUCLEASE SUBUNIT SEN2"/>
    <property type="match status" value="1"/>
</dbReference>
<comment type="similarity">
    <text evidence="1">Belongs to the tRNA-intron endonuclease family.</text>
</comment>
<dbReference type="CDD" id="cd22363">
    <property type="entry name" value="tRNA-intron_lyase_C"/>
    <property type="match status" value="1"/>
</dbReference>
<evidence type="ECO:0000256" key="2">
    <source>
        <dbReference type="ARBA" id="ARBA00012573"/>
    </source>
</evidence>
<comment type="catalytic activity">
    <reaction evidence="3">
        <text>pretRNA = a 3'-half-tRNA molecule with a 5'-OH end + a 5'-half-tRNA molecule with a 2',3'-cyclic phosphate end + an intron with a 2',3'-cyclic phosphate and a 5'-hydroxyl terminus.</text>
        <dbReference type="EC" id="4.6.1.16"/>
    </reaction>
</comment>
<dbReference type="InterPro" id="IPR006676">
    <property type="entry name" value="tRNA_splic"/>
</dbReference>
<organism evidence="5">
    <name type="scientific">Cryptosporidium hominis</name>
    <dbReference type="NCBI Taxonomy" id="237895"/>
    <lineage>
        <taxon>Eukaryota</taxon>
        <taxon>Sar</taxon>
        <taxon>Alveolata</taxon>
        <taxon>Apicomplexa</taxon>
        <taxon>Conoidasida</taxon>
        <taxon>Coccidia</taxon>
        <taxon>Eucoccidiorida</taxon>
        <taxon>Eimeriorina</taxon>
        <taxon>Cryptosporidiidae</taxon>
        <taxon>Cryptosporidium</taxon>
    </lineage>
</organism>
<evidence type="ECO:0000259" key="4">
    <source>
        <dbReference type="Pfam" id="PF01974"/>
    </source>
</evidence>
<proteinExistence type="inferred from homology"/>
<dbReference type="GO" id="GO:0006388">
    <property type="term" value="P:tRNA splicing, via endonucleolytic cleavage and ligation"/>
    <property type="evidence" value="ECO:0007669"/>
    <property type="project" value="InterPro"/>
</dbReference>
<name>A0A0S4TDS2_CRYHO</name>
<evidence type="ECO:0000256" key="3">
    <source>
        <dbReference type="ARBA" id="ARBA00034031"/>
    </source>
</evidence>
<dbReference type="InterPro" id="IPR011856">
    <property type="entry name" value="tRNA_endonuc-like_dom_sf"/>
</dbReference>
<gene>
    <name evidence="5" type="ORF">CHUDEA4_1260</name>
</gene>
<sequence length="158" mass="19220">YYQTYENISNIYNKFQFNQENLILLKYIIYKYFKEKNYIVKDGMKFGVDYILYHKSPSLVHGKHCILICKFTYEEKEKKKENDNDDYCYNKNDLSKYDGYEEIIYNNKKYMVKFPIINYKKIINLSRLCESVSKKLILVEYNSKNDEIQSLEISRFSS</sequence>
<dbReference type="EMBL" id="LN877950">
    <property type="protein sequence ID" value="CUV05504.1"/>
    <property type="molecule type" value="Genomic_DNA"/>
</dbReference>
<dbReference type="Proteomes" id="UP000199752">
    <property type="component" value="Chromosome 4"/>
</dbReference>
<dbReference type="EC" id="4.6.1.16" evidence="2"/>
<dbReference type="InterPro" id="IPR036167">
    <property type="entry name" value="tRNA_intron_Endo_cat-like_sf"/>
</dbReference>
<dbReference type="PANTHER" id="PTHR21227">
    <property type="entry name" value="TRNA-SPLICING ENDONUCLEASE SUBUNIT SEN2"/>
    <property type="match status" value="1"/>
</dbReference>
<dbReference type="Gene3D" id="3.40.1350.10">
    <property type="match status" value="1"/>
</dbReference>
<protein>
    <recommendedName>
        <fullName evidence="2">tRNA-intron lyase</fullName>
        <ecNumber evidence="2">4.6.1.16</ecNumber>
    </recommendedName>
</protein>
<dbReference type="Pfam" id="PF01974">
    <property type="entry name" value="tRNA_int_endo"/>
    <property type="match status" value="1"/>
</dbReference>
<feature type="domain" description="tRNA intron endonuclease catalytic" evidence="4">
    <location>
        <begin position="24"/>
        <end position="147"/>
    </location>
</feature>
<evidence type="ECO:0000313" key="5">
    <source>
        <dbReference type="EMBL" id="CUV05504.1"/>
    </source>
</evidence>